<feature type="compositionally biased region" description="Low complexity" evidence="1">
    <location>
        <begin position="43"/>
        <end position="81"/>
    </location>
</feature>
<reference evidence="4 5" key="1">
    <citation type="journal article" date="2010" name="Cell Res.">
        <title>Complete genome sequence of the rifamycin SV-producing Amycolatopsis mediterranei U32 revealed its genetic characteristics in phylogeny and metabolism.</title>
        <authorList>
            <person name="Zhao W."/>
            <person name="Zhong Y."/>
            <person name="Yuan H."/>
            <person name="Wang J."/>
            <person name="Zheng H."/>
            <person name="Wang Y."/>
            <person name="Cen X."/>
            <person name="Xu F."/>
            <person name="Bai J."/>
            <person name="Han X."/>
            <person name="Lu G."/>
            <person name="Zhu Y."/>
            <person name="Shao Z."/>
            <person name="Yan H."/>
            <person name="Li C."/>
            <person name="Peng N."/>
            <person name="Zhang Z."/>
            <person name="Zhang Y."/>
            <person name="Lin W."/>
            <person name="Fan Y."/>
            <person name="Qin Z."/>
            <person name="Hu Y."/>
            <person name="Zhu B."/>
            <person name="Wang S."/>
            <person name="Ding X."/>
            <person name="Zhao G.P."/>
        </authorList>
    </citation>
    <scope>NUCLEOTIDE SEQUENCE [LARGE SCALE GENOMIC DNA]</scope>
    <source>
        <strain evidence="5">U-32</strain>
    </source>
</reference>
<dbReference type="SMART" id="SM00900">
    <property type="entry name" value="FMN_bind"/>
    <property type="match status" value="1"/>
</dbReference>
<evidence type="ECO:0000313" key="4">
    <source>
        <dbReference type="EMBL" id="ADJ43547.1"/>
    </source>
</evidence>
<dbReference type="GO" id="GO:0010181">
    <property type="term" value="F:FMN binding"/>
    <property type="evidence" value="ECO:0007669"/>
    <property type="project" value="InterPro"/>
</dbReference>
<dbReference type="GeneID" id="92869526"/>
<dbReference type="eggNOG" id="COG3976">
    <property type="taxonomic scope" value="Bacteria"/>
</dbReference>
<protein>
    <recommendedName>
        <fullName evidence="3">FMN-binding domain-containing protein</fullName>
    </recommendedName>
</protein>
<name>A0A0H3CY26_AMYMU</name>
<dbReference type="InterPro" id="IPR007329">
    <property type="entry name" value="FMN-bd"/>
</dbReference>
<feature type="domain" description="FMN-binding" evidence="3">
    <location>
        <begin position="99"/>
        <end position="171"/>
    </location>
</feature>
<evidence type="ECO:0000256" key="1">
    <source>
        <dbReference type="SAM" id="MobiDB-lite"/>
    </source>
</evidence>
<organism evidence="4 5">
    <name type="scientific">Amycolatopsis mediterranei (strain U-32)</name>
    <dbReference type="NCBI Taxonomy" id="749927"/>
    <lineage>
        <taxon>Bacteria</taxon>
        <taxon>Bacillati</taxon>
        <taxon>Actinomycetota</taxon>
        <taxon>Actinomycetes</taxon>
        <taxon>Pseudonocardiales</taxon>
        <taxon>Pseudonocardiaceae</taxon>
        <taxon>Amycolatopsis</taxon>
    </lineage>
</organism>
<dbReference type="HOGENOM" id="CLU_065810_2_1_11"/>
<accession>A0A0H3CY26</accession>
<keyword evidence="2" id="KW-0732">Signal</keyword>
<proteinExistence type="predicted"/>
<dbReference type="KEGG" id="amd:AMED_1736"/>
<dbReference type="AlphaFoldDB" id="A0A0H3CY26"/>
<sequence length="174" mass="17815">MKKTIFVVALSIAGFISVWRFEPGPVHNTAAIAQAPPPPPTVTAPSTSAAPATTTSAVPSTSAGPAPSTSEAPATSKPPSTRSTKDEPVITRGSAESSRYGTVQVQVTFTGARLTAITLLQAPDSGRSLTALPKLQEEAIKAQSAAIDTITGATETSESYKKSLQAAIDLRGAR</sequence>
<dbReference type="GO" id="GO:0016020">
    <property type="term" value="C:membrane"/>
    <property type="evidence" value="ECO:0007669"/>
    <property type="project" value="InterPro"/>
</dbReference>
<dbReference type="PATRIC" id="fig|749927.5.peg.1791"/>
<dbReference type="OrthoDB" id="8099475at2"/>
<evidence type="ECO:0000256" key="2">
    <source>
        <dbReference type="SAM" id="SignalP"/>
    </source>
</evidence>
<feature type="chain" id="PRO_5038421421" description="FMN-binding domain-containing protein" evidence="2">
    <location>
        <begin position="21"/>
        <end position="174"/>
    </location>
</feature>
<dbReference type="Pfam" id="PF04205">
    <property type="entry name" value="FMN_bind"/>
    <property type="match status" value="1"/>
</dbReference>
<evidence type="ECO:0000313" key="5">
    <source>
        <dbReference type="Proteomes" id="UP000000328"/>
    </source>
</evidence>
<dbReference type="Proteomes" id="UP000000328">
    <property type="component" value="Chromosome"/>
</dbReference>
<evidence type="ECO:0000259" key="3">
    <source>
        <dbReference type="SMART" id="SM00900"/>
    </source>
</evidence>
<feature type="signal peptide" evidence="2">
    <location>
        <begin position="1"/>
        <end position="20"/>
    </location>
</feature>
<dbReference type="RefSeq" id="WP_013223632.1">
    <property type="nucleotide sequence ID" value="NC_014318.1"/>
</dbReference>
<gene>
    <name evidence="4" type="ordered locus">AMED_1736</name>
</gene>
<dbReference type="EMBL" id="CP002000">
    <property type="protein sequence ID" value="ADJ43547.1"/>
    <property type="molecule type" value="Genomic_DNA"/>
</dbReference>
<feature type="region of interest" description="Disordered" evidence="1">
    <location>
        <begin position="30"/>
        <end position="97"/>
    </location>
</feature>
<dbReference type="Gene3D" id="3.90.1010.20">
    <property type="match status" value="1"/>
</dbReference>